<evidence type="ECO:0000256" key="5">
    <source>
        <dbReference type="ARBA" id="ARBA00023163"/>
    </source>
</evidence>
<gene>
    <name evidence="9" type="ORF">CDD81_1226</name>
</gene>
<feature type="compositionally biased region" description="Gly residues" evidence="7">
    <location>
        <begin position="24"/>
        <end position="41"/>
    </location>
</feature>
<dbReference type="OrthoDB" id="510958at2759"/>
<dbReference type="GO" id="GO:0005634">
    <property type="term" value="C:nucleus"/>
    <property type="evidence" value="ECO:0007669"/>
    <property type="project" value="UniProtKB-SubCell"/>
</dbReference>
<keyword evidence="3" id="KW-0678">Repressor</keyword>
<evidence type="ECO:0000256" key="3">
    <source>
        <dbReference type="ARBA" id="ARBA00022491"/>
    </source>
</evidence>
<organism evidence="9 10">
    <name type="scientific">Ophiocordyceps australis</name>
    <dbReference type="NCBI Taxonomy" id="1399860"/>
    <lineage>
        <taxon>Eukaryota</taxon>
        <taxon>Fungi</taxon>
        <taxon>Dikarya</taxon>
        <taxon>Ascomycota</taxon>
        <taxon>Pezizomycotina</taxon>
        <taxon>Sordariomycetes</taxon>
        <taxon>Hypocreomycetidae</taxon>
        <taxon>Hypocreales</taxon>
        <taxon>Ophiocordycipitaceae</taxon>
        <taxon>Ophiocordyceps</taxon>
    </lineage>
</organism>
<sequence length="201" mass="20888">MAPAKASRNTADDAHTGAAKDKNGSGGIAGNSGVGAAGGISGAAASGATAGGGSSKMRRVASQTTNSAAQQAREVTASASAAAEPTLNWSGFDRDTLHTYSYRHQLNTPSSFVQTYHQLVLSQPHGIGLYSPTMARASSAARNARSARQSKEQLAMAVRKHFNAMGVQENDVVVDLIYKLRSNATHSRQKGPKRQPAPLNN</sequence>
<reference evidence="9 10" key="1">
    <citation type="submission" date="2017-06" db="EMBL/GenBank/DDBJ databases">
        <title>Ant-infecting Ophiocordyceps genomes reveal a high diversity of potential behavioral manipulation genes and a possible major role for enterotoxins.</title>
        <authorList>
            <person name="De Bekker C."/>
            <person name="Evans H.C."/>
            <person name="Brachmann A."/>
            <person name="Hughes D.P."/>
        </authorList>
    </citation>
    <scope>NUCLEOTIDE SEQUENCE [LARGE SCALE GENOMIC DNA]</scope>
    <source>
        <strain evidence="9 10">Map64</strain>
    </source>
</reference>
<comment type="caution">
    <text evidence="9">The sequence shown here is derived from an EMBL/GenBank/DDBJ whole genome shotgun (WGS) entry which is preliminary data.</text>
</comment>
<dbReference type="Pfam" id="PF13867">
    <property type="entry name" value="SAP30_Sin3_bdg"/>
    <property type="match status" value="1"/>
</dbReference>
<comment type="subcellular location">
    <subcellularLocation>
        <location evidence="1">Nucleus</location>
    </subcellularLocation>
</comment>
<evidence type="ECO:0000256" key="2">
    <source>
        <dbReference type="ARBA" id="ARBA00006283"/>
    </source>
</evidence>
<feature type="compositionally biased region" description="Low complexity" evidence="7">
    <location>
        <begin position="61"/>
        <end position="80"/>
    </location>
</feature>
<keyword evidence="10" id="KW-1185">Reference proteome</keyword>
<dbReference type="PANTHER" id="PTHR13286:SF23">
    <property type="entry name" value="HISTONE DEACETYLASE COMPLEX SUBUNIT SAP30 SIN3 BINDING DOMAIN-CONTAINING PROTEIN"/>
    <property type="match status" value="1"/>
</dbReference>
<evidence type="ECO:0000256" key="7">
    <source>
        <dbReference type="SAM" id="MobiDB-lite"/>
    </source>
</evidence>
<protein>
    <recommendedName>
        <fullName evidence="8">Histone deacetylase complex subunit SAP30 Sin3 binding domain-containing protein</fullName>
    </recommendedName>
</protein>
<dbReference type="InterPro" id="IPR024145">
    <property type="entry name" value="His_deAcase_SAP30/SAP30L"/>
</dbReference>
<evidence type="ECO:0000313" key="10">
    <source>
        <dbReference type="Proteomes" id="UP000226192"/>
    </source>
</evidence>
<comment type="similarity">
    <text evidence="2">Belongs to the SAP30 family.</text>
</comment>
<keyword evidence="6" id="KW-0539">Nucleus</keyword>
<evidence type="ECO:0000313" key="9">
    <source>
        <dbReference type="EMBL" id="PHH65857.1"/>
    </source>
</evidence>
<feature type="compositionally biased region" description="Basic and acidic residues" evidence="7">
    <location>
        <begin position="10"/>
        <end position="23"/>
    </location>
</feature>
<dbReference type="InterPro" id="IPR025718">
    <property type="entry name" value="SAP30_Sin3-bd"/>
</dbReference>
<feature type="domain" description="Histone deacetylase complex subunit SAP30 Sin3 binding" evidence="8">
    <location>
        <begin position="149"/>
        <end position="180"/>
    </location>
</feature>
<name>A0A2C5YAX9_9HYPO</name>
<proteinExistence type="inferred from homology"/>
<evidence type="ECO:0000256" key="1">
    <source>
        <dbReference type="ARBA" id="ARBA00004123"/>
    </source>
</evidence>
<evidence type="ECO:0000256" key="4">
    <source>
        <dbReference type="ARBA" id="ARBA00023015"/>
    </source>
</evidence>
<dbReference type="PANTHER" id="PTHR13286">
    <property type="entry name" value="SAP30"/>
    <property type="match status" value="1"/>
</dbReference>
<evidence type="ECO:0000259" key="8">
    <source>
        <dbReference type="Pfam" id="PF13867"/>
    </source>
</evidence>
<evidence type="ECO:0000256" key="6">
    <source>
        <dbReference type="ARBA" id="ARBA00023242"/>
    </source>
</evidence>
<dbReference type="STRING" id="1399860.A0A2C5YAX9"/>
<dbReference type="InterPro" id="IPR038291">
    <property type="entry name" value="SAP30_C_sf"/>
</dbReference>
<accession>A0A2C5YAX9</accession>
<keyword evidence="5" id="KW-0804">Transcription</keyword>
<keyword evidence="4" id="KW-0805">Transcription regulation</keyword>
<dbReference type="EMBL" id="NJET01000013">
    <property type="protein sequence ID" value="PHH65857.1"/>
    <property type="molecule type" value="Genomic_DNA"/>
</dbReference>
<dbReference type="Proteomes" id="UP000226192">
    <property type="component" value="Unassembled WGS sequence"/>
</dbReference>
<dbReference type="Gene3D" id="6.10.160.20">
    <property type="match status" value="1"/>
</dbReference>
<dbReference type="AlphaFoldDB" id="A0A2C5YAX9"/>
<feature type="region of interest" description="Disordered" evidence="7">
    <location>
        <begin position="1"/>
        <end position="80"/>
    </location>
</feature>